<organism evidence="5 6">
    <name type="scientific">Enterococcus faecalis</name>
    <name type="common">Streptococcus faecalis</name>
    <dbReference type="NCBI Taxonomy" id="1351"/>
    <lineage>
        <taxon>Bacteria</taxon>
        <taxon>Bacillati</taxon>
        <taxon>Bacillota</taxon>
        <taxon>Bacilli</taxon>
        <taxon>Lactobacillales</taxon>
        <taxon>Enterococcaceae</taxon>
        <taxon>Enterococcus</taxon>
    </lineage>
</organism>
<evidence type="ECO:0000259" key="4">
    <source>
        <dbReference type="SMART" id="SM00470"/>
    </source>
</evidence>
<dbReference type="GO" id="GO:0008170">
    <property type="term" value="F:N-methyltransferase activity"/>
    <property type="evidence" value="ECO:0007669"/>
    <property type="project" value="InterPro"/>
</dbReference>
<dbReference type="InterPro" id="IPR029063">
    <property type="entry name" value="SAM-dependent_MTases_sf"/>
</dbReference>
<protein>
    <submittedName>
        <fullName evidence="5">Chromosome partitioning protein ParB</fullName>
    </submittedName>
</protein>
<dbReference type="Pfam" id="PF02195">
    <property type="entry name" value="ParB_N"/>
    <property type="match status" value="1"/>
</dbReference>
<dbReference type="SMART" id="SM00470">
    <property type="entry name" value="ParB"/>
    <property type="match status" value="1"/>
</dbReference>
<keyword evidence="1" id="KW-0489">Methyltransferase</keyword>
<reference evidence="5 6" key="1">
    <citation type="submission" date="2019-02" db="EMBL/GenBank/DDBJ databases">
        <title>Bacteria dissemination in different level of health care in South Africa: the effectiveness of infections prevention and control.</title>
        <authorList>
            <person name="Shobo C."/>
            <person name="Amoako D.G."/>
            <person name="Allam M."/>
            <person name="Ismail A."/>
            <person name="Bester L.A."/>
            <person name="Essack S.Y."/>
        </authorList>
    </citation>
    <scope>NUCLEOTIDE SEQUENCE [LARGE SCALE GENOMIC DNA]</scope>
    <source>
        <strain evidence="5 6">2SIL2</strain>
    </source>
</reference>
<evidence type="ECO:0000256" key="2">
    <source>
        <dbReference type="ARBA" id="ARBA00022679"/>
    </source>
</evidence>
<proteinExistence type="predicted"/>
<feature type="domain" description="ParB-like N-terminal" evidence="4">
    <location>
        <begin position="4"/>
        <end position="93"/>
    </location>
</feature>
<gene>
    <name evidence="5" type="ORF">EY666_07720</name>
</gene>
<dbReference type="AlphaFoldDB" id="A0A4U4TAP4"/>
<evidence type="ECO:0000313" key="5">
    <source>
        <dbReference type="EMBL" id="TKK86696.1"/>
    </source>
</evidence>
<dbReference type="CDD" id="cd02440">
    <property type="entry name" value="AdoMet_MTases"/>
    <property type="match status" value="1"/>
</dbReference>
<dbReference type="Gene3D" id="3.40.50.150">
    <property type="entry name" value="Vaccinia Virus protein VP39"/>
    <property type="match status" value="1"/>
</dbReference>
<keyword evidence="2" id="KW-0808">Transferase</keyword>
<dbReference type="Gene3D" id="3.90.1530.10">
    <property type="entry name" value="Conserved hypothetical protein from pyrococcus furiosus pfu- 392566-001, ParB domain"/>
    <property type="match status" value="1"/>
</dbReference>
<name>A0A4U4TAP4_ENTFL</name>
<evidence type="ECO:0000313" key="6">
    <source>
        <dbReference type="Proteomes" id="UP000305511"/>
    </source>
</evidence>
<evidence type="ECO:0000256" key="1">
    <source>
        <dbReference type="ARBA" id="ARBA00022603"/>
    </source>
</evidence>
<evidence type="ECO:0000256" key="3">
    <source>
        <dbReference type="ARBA" id="ARBA00022747"/>
    </source>
</evidence>
<dbReference type="SUPFAM" id="SSF53335">
    <property type="entry name" value="S-adenosyl-L-methionine-dependent methyltransferases"/>
    <property type="match status" value="2"/>
</dbReference>
<dbReference type="GO" id="GO:0009307">
    <property type="term" value="P:DNA restriction-modification system"/>
    <property type="evidence" value="ECO:0007669"/>
    <property type="project" value="UniProtKB-KW"/>
</dbReference>
<dbReference type="Proteomes" id="UP000305511">
    <property type="component" value="Unassembled WGS sequence"/>
</dbReference>
<dbReference type="SUPFAM" id="SSF110849">
    <property type="entry name" value="ParB/Sulfiredoxin"/>
    <property type="match status" value="1"/>
</dbReference>
<dbReference type="InterPro" id="IPR036086">
    <property type="entry name" value="ParB/Sulfiredoxin_sf"/>
</dbReference>
<dbReference type="CDD" id="cd16401">
    <property type="entry name" value="ParB_N_like_MT"/>
    <property type="match status" value="1"/>
</dbReference>
<dbReference type="InterPro" id="IPR002941">
    <property type="entry name" value="DNA_methylase_N4/N6"/>
</dbReference>
<dbReference type="EMBL" id="SIYF01000165">
    <property type="protein sequence ID" value="TKK86696.1"/>
    <property type="molecule type" value="Genomic_DNA"/>
</dbReference>
<dbReference type="GO" id="GO:0032259">
    <property type="term" value="P:methylation"/>
    <property type="evidence" value="ECO:0007669"/>
    <property type="project" value="UniProtKB-KW"/>
</dbReference>
<dbReference type="InterPro" id="IPR003115">
    <property type="entry name" value="ParB_N"/>
</dbReference>
<comment type="caution">
    <text evidence="5">The sequence shown here is derived from an EMBL/GenBank/DDBJ whole genome shotgun (WGS) entry which is preliminary data.</text>
</comment>
<dbReference type="GO" id="GO:0003677">
    <property type="term" value="F:DNA binding"/>
    <property type="evidence" value="ECO:0007669"/>
    <property type="project" value="InterPro"/>
</dbReference>
<accession>A0A4U4TAP4</accession>
<dbReference type="GeneID" id="60893331"/>
<dbReference type="RefSeq" id="WP_002366356.1">
    <property type="nucleotide sequence ID" value="NZ_CABGSY010000002.1"/>
</dbReference>
<dbReference type="Pfam" id="PF01555">
    <property type="entry name" value="N6_N4_Mtase"/>
    <property type="match status" value="1"/>
</dbReference>
<keyword evidence="3" id="KW-0680">Restriction system</keyword>
<sequence length="444" mass="50768">MKFEKMKLSELHPAEYNPRVELKSGMEEYEKLKQSILEFGFVDPPIFNKRTGNLVGGHQRVSVAKDLGIGEIEVSIVDLPIEKEKALNIALNKISGQWDEDKLVELLEELNTDELPLTGFNQEELDELLADMNKFETTADRVKANPANTSLFDSFLFPPFSYLDTKTKRWLDRKRQWKELGIKSELGREDNLVFNPSMQAPGLEGTSIFDPVLCELGYRWFTPKTESNIFDPFAGGSVRGIVAKVLGHNYTGIDLRAEQISANYANAREIGLSDINWICDDSLNIDHHIEDESQDLLFTCPPYADLEVYSDDERDISNMSYEEFAEVYSEILKRSAKKLKDNRFAVVTISDVRDKKGFYQDLTGLTKRAFSTEGLYFYNDMILLNAVGSGSLRARRLMNNRKVTRMHQNVLVFYKGNPKNINQHFEVLETLDDELENLVNGLDE</sequence>